<protein>
    <submittedName>
        <fullName evidence="2">Uncharacterized protein</fullName>
    </submittedName>
</protein>
<keyword evidence="3" id="KW-1185">Reference proteome</keyword>
<reference evidence="2 3" key="1">
    <citation type="submission" date="2019-10" db="EMBL/GenBank/DDBJ databases">
        <authorList>
            <person name="Palmer J.M."/>
        </authorList>
    </citation>
    <scope>NUCLEOTIDE SEQUENCE [LARGE SCALE GENOMIC DNA]</scope>
    <source>
        <strain evidence="2 3">TWF718</strain>
    </source>
</reference>
<dbReference type="EMBL" id="JAVHNR010000002">
    <property type="protein sequence ID" value="KAK6351896.1"/>
    <property type="molecule type" value="Genomic_DNA"/>
</dbReference>
<gene>
    <name evidence="2" type="ORF">TWF718_005039</name>
</gene>
<evidence type="ECO:0000256" key="1">
    <source>
        <dbReference type="SAM" id="MobiDB-lite"/>
    </source>
</evidence>
<comment type="caution">
    <text evidence="2">The sequence shown here is derived from an EMBL/GenBank/DDBJ whole genome shotgun (WGS) entry which is preliminary data.</text>
</comment>
<feature type="region of interest" description="Disordered" evidence="1">
    <location>
        <begin position="106"/>
        <end position="127"/>
    </location>
</feature>
<sequence>MPRHAFSLTVRTFSRGIGIRYVHLPPRVLPVSVPQSRRARVMPITPAVLQHMNTRRTYCDDLSGNSSFSGNWANDFDDGDDSTSSPASQTSSSSFWRRLSEYSSAYREPQTKKEVTTTSTSRSSFSDEDIEMINKTAAVTAAATSVSSPKTRFATNISEDSSHIIQKTVGEITKGIKFPDPDVWADISPSANSTSNYMPDFATSESAVPATIARELRTASRRPAKGA</sequence>
<organism evidence="2 3">
    <name type="scientific">Orbilia javanica</name>
    <dbReference type="NCBI Taxonomy" id="47235"/>
    <lineage>
        <taxon>Eukaryota</taxon>
        <taxon>Fungi</taxon>
        <taxon>Dikarya</taxon>
        <taxon>Ascomycota</taxon>
        <taxon>Pezizomycotina</taxon>
        <taxon>Orbiliomycetes</taxon>
        <taxon>Orbiliales</taxon>
        <taxon>Orbiliaceae</taxon>
        <taxon>Orbilia</taxon>
    </lineage>
</organism>
<name>A0AAN8RG02_9PEZI</name>
<dbReference type="AlphaFoldDB" id="A0AAN8RG02"/>
<dbReference type="Proteomes" id="UP001313282">
    <property type="component" value="Unassembled WGS sequence"/>
</dbReference>
<proteinExistence type="predicted"/>
<evidence type="ECO:0000313" key="2">
    <source>
        <dbReference type="EMBL" id="KAK6351896.1"/>
    </source>
</evidence>
<evidence type="ECO:0000313" key="3">
    <source>
        <dbReference type="Proteomes" id="UP001313282"/>
    </source>
</evidence>
<accession>A0AAN8RG02</accession>